<evidence type="ECO:0000313" key="5">
    <source>
        <dbReference type="EMBL" id="KKL93492.1"/>
    </source>
</evidence>
<dbReference type="AlphaFoldDB" id="A0A0F9J2U9"/>
<feature type="domain" description="Nuclease associated modular" evidence="4">
    <location>
        <begin position="102"/>
        <end position="118"/>
    </location>
</feature>
<evidence type="ECO:0000259" key="4">
    <source>
        <dbReference type="SMART" id="SM00496"/>
    </source>
</evidence>
<evidence type="ECO:0008006" key="6">
    <source>
        <dbReference type="Google" id="ProtNLM"/>
    </source>
</evidence>
<feature type="region of interest" description="Disordered" evidence="2">
    <location>
        <begin position="125"/>
        <end position="171"/>
    </location>
</feature>
<dbReference type="InterPro" id="IPR003611">
    <property type="entry name" value="NUMOD3"/>
</dbReference>
<evidence type="ECO:0000256" key="2">
    <source>
        <dbReference type="SAM" id="MobiDB-lite"/>
    </source>
</evidence>
<feature type="domain" description="GIY-YIG" evidence="3">
    <location>
        <begin position="4"/>
        <end position="98"/>
    </location>
</feature>
<reference evidence="5" key="1">
    <citation type="journal article" date="2015" name="Nature">
        <title>Complex archaea that bridge the gap between prokaryotes and eukaryotes.</title>
        <authorList>
            <person name="Spang A."/>
            <person name="Saw J.H."/>
            <person name="Jorgensen S.L."/>
            <person name="Zaremba-Niedzwiedzka K."/>
            <person name="Martijn J."/>
            <person name="Lind A.E."/>
            <person name="van Eijk R."/>
            <person name="Schleper C."/>
            <person name="Guy L."/>
            <person name="Ettema T.J."/>
        </authorList>
    </citation>
    <scope>NUCLEOTIDE SEQUENCE</scope>
</reference>
<feature type="domain" description="Nuclease associated modular" evidence="4">
    <location>
        <begin position="119"/>
        <end position="135"/>
    </location>
</feature>
<dbReference type="EMBL" id="LAZR01019172">
    <property type="protein sequence ID" value="KKL93492.1"/>
    <property type="molecule type" value="Genomic_DNA"/>
</dbReference>
<evidence type="ECO:0000256" key="1">
    <source>
        <dbReference type="ARBA" id="ARBA00010045"/>
    </source>
</evidence>
<dbReference type="Pfam" id="PF07460">
    <property type="entry name" value="NUMOD3"/>
    <property type="match status" value="2"/>
</dbReference>
<dbReference type="InterPro" id="IPR006350">
    <property type="entry name" value="Intron_endoG1"/>
</dbReference>
<dbReference type="InterPro" id="IPR035901">
    <property type="entry name" value="GIY-YIG_endonuc_sf"/>
</dbReference>
<feature type="compositionally biased region" description="Basic and acidic residues" evidence="2">
    <location>
        <begin position="148"/>
        <end position="160"/>
    </location>
</feature>
<dbReference type="SUPFAM" id="SSF82771">
    <property type="entry name" value="GIY-YIG endonuclease"/>
    <property type="match status" value="1"/>
</dbReference>
<sequence length="226" mass="25686">MITTGIIYKAVSPSGKVYIGQTVKTLSKRVVRHHYYAFRKGYKEYDYKFARAIRKYGDDLEWSILHKNIQAHKLSKLEIKEIKKYDSFNNGYNGTEGGDGTIGRIHSEETKRKISKSLMGNIRSKETKKKLSKAHRGKKLSKEHKKKIGEAGKGRKVSKETRKKLSKIFSGGNGKGGKLNINVAQKIRKEYAIGKYTGTELAKKYKVCKATIGKIINNLSWKIKTN</sequence>
<comment type="similarity">
    <text evidence="1">To endonucleases of group I introns of fungi and phage.</text>
</comment>
<organism evidence="5">
    <name type="scientific">marine sediment metagenome</name>
    <dbReference type="NCBI Taxonomy" id="412755"/>
    <lineage>
        <taxon>unclassified sequences</taxon>
        <taxon>metagenomes</taxon>
        <taxon>ecological metagenomes</taxon>
    </lineage>
</organism>
<gene>
    <name evidence="5" type="ORF">LCGC14_1874130</name>
</gene>
<dbReference type="SMART" id="SM00465">
    <property type="entry name" value="GIYc"/>
    <property type="match status" value="1"/>
</dbReference>
<dbReference type="NCBIfam" id="TIGR01453">
    <property type="entry name" value="grpIintron_endo"/>
    <property type="match status" value="1"/>
</dbReference>
<dbReference type="GO" id="GO:0004519">
    <property type="term" value="F:endonuclease activity"/>
    <property type="evidence" value="ECO:0007669"/>
    <property type="project" value="InterPro"/>
</dbReference>
<comment type="caution">
    <text evidence="5">The sequence shown here is derived from an EMBL/GenBank/DDBJ whole genome shotgun (WGS) entry which is preliminary data.</text>
</comment>
<feature type="domain" description="Nuclease associated modular" evidence="4">
    <location>
        <begin position="153"/>
        <end position="169"/>
    </location>
</feature>
<name>A0A0F9J2U9_9ZZZZ</name>
<dbReference type="InterPro" id="IPR000305">
    <property type="entry name" value="GIY-YIG_endonuc"/>
</dbReference>
<feature type="compositionally biased region" description="Basic residues" evidence="2">
    <location>
        <begin position="126"/>
        <end position="147"/>
    </location>
</feature>
<dbReference type="Gene3D" id="3.40.1440.10">
    <property type="entry name" value="GIY-YIG endonuclease"/>
    <property type="match status" value="1"/>
</dbReference>
<protein>
    <recommendedName>
        <fullName evidence="6">GIY-YIG domain-containing protein</fullName>
    </recommendedName>
</protein>
<feature type="domain" description="Nuclease associated modular" evidence="4">
    <location>
        <begin position="136"/>
        <end position="152"/>
    </location>
</feature>
<dbReference type="SMART" id="SM00496">
    <property type="entry name" value="IENR2"/>
    <property type="match status" value="4"/>
</dbReference>
<proteinExistence type="predicted"/>
<evidence type="ECO:0000259" key="3">
    <source>
        <dbReference type="SMART" id="SM00465"/>
    </source>
</evidence>
<dbReference type="GO" id="GO:0003677">
    <property type="term" value="F:DNA binding"/>
    <property type="evidence" value="ECO:0007669"/>
    <property type="project" value="InterPro"/>
</dbReference>
<accession>A0A0F9J2U9</accession>